<accession>A0A8J3S4M7</accession>
<keyword evidence="1" id="KW-0812">Transmembrane</keyword>
<evidence type="ECO:0000256" key="1">
    <source>
        <dbReference type="SAM" id="Phobius"/>
    </source>
</evidence>
<evidence type="ECO:0000313" key="2">
    <source>
        <dbReference type="EMBL" id="GIH83488.1"/>
    </source>
</evidence>
<dbReference type="RefSeq" id="WP_068924127.1">
    <property type="nucleotide sequence ID" value="NZ_BMQP01000005.1"/>
</dbReference>
<organism evidence="2 3">
    <name type="scientific">Planobispora rosea</name>
    <dbReference type="NCBI Taxonomy" id="35762"/>
    <lineage>
        <taxon>Bacteria</taxon>
        <taxon>Bacillati</taxon>
        <taxon>Actinomycetota</taxon>
        <taxon>Actinomycetes</taxon>
        <taxon>Streptosporangiales</taxon>
        <taxon>Streptosporangiaceae</taxon>
        <taxon>Planobispora</taxon>
    </lineage>
</organism>
<keyword evidence="3" id="KW-1185">Reference proteome</keyword>
<evidence type="ECO:0000313" key="3">
    <source>
        <dbReference type="Proteomes" id="UP000655044"/>
    </source>
</evidence>
<sequence>MRKAVQFLGLYLVAAGISGTVDHLAVQPFLGVFLNAFNRFVIPNVGFLTGYEIFANLTLSVLGGVLVIAAGRIRTS</sequence>
<dbReference type="OrthoDB" id="3637911at2"/>
<comment type="caution">
    <text evidence="2">The sequence shown here is derived from an EMBL/GenBank/DDBJ whole genome shotgun (WGS) entry which is preliminary data.</text>
</comment>
<feature type="transmembrane region" description="Helical" evidence="1">
    <location>
        <begin position="53"/>
        <end position="73"/>
    </location>
</feature>
<gene>
    <name evidence="2" type="ORF">Pro02_18960</name>
</gene>
<dbReference type="AlphaFoldDB" id="A0A8J3S4M7"/>
<dbReference type="EMBL" id="BOOI01000014">
    <property type="protein sequence ID" value="GIH83488.1"/>
    <property type="molecule type" value="Genomic_DNA"/>
</dbReference>
<keyword evidence="1" id="KW-1133">Transmembrane helix</keyword>
<name>A0A8J3S4M7_PLARO</name>
<keyword evidence="1" id="KW-0472">Membrane</keyword>
<protein>
    <submittedName>
        <fullName evidence="2">Uncharacterized protein</fullName>
    </submittedName>
</protein>
<reference evidence="2" key="1">
    <citation type="submission" date="2021-01" db="EMBL/GenBank/DDBJ databases">
        <title>Whole genome shotgun sequence of Planobispora rosea NBRC 15558.</title>
        <authorList>
            <person name="Komaki H."/>
            <person name="Tamura T."/>
        </authorList>
    </citation>
    <scope>NUCLEOTIDE SEQUENCE</scope>
    <source>
        <strain evidence="2">NBRC 15558</strain>
    </source>
</reference>
<proteinExistence type="predicted"/>
<dbReference type="Proteomes" id="UP000655044">
    <property type="component" value="Unassembled WGS sequence"/>
</dbReference>